<protein>
    <recommendedName>
        <fullName evidence="3">NmrA-like domain-containing protein</fullName>
    </recommendedName>
</protein>
<name>A0AA38H242_9TREE</name>
<dbReference type="EMBL" id="JAKWFO010000014">
    <property type="protein sequence ID" value="KAI9632241.1"/>
    <property type="molecule type" value="Genomic_DNA"/>
</dbReference>
<keyword evidence="2" id="KW-0521">NADP</keyword>
<comment type="similarity">
    <text evidence="1">Belongs to the NmrA-type oxidoreductase family.</text>
</comment>
<dbReference type="InterPro" id="IPR051164">
    <property type="entry name" value="NmrA-like_oxidored"/>
</dbReference>
<accession>A0AA38H242</accession>
<dbReference type="SUPFAM" id="SSF51735">
    <property type="entry name" value="NAD(P)-binding Rossmann-fold domains"/>
    <property type="match status" value="1"/>
</dbReference>
<evidence type="ECO:0000313" key="5">
    <source>
        <dbReference type="Proteomes" id="UP001164286"/>
    </source>
</evidence>
<dbReference type="PANTHER" id="PTHR42748:SF31">
    <property type="entry name" value="NMRA-LIKE DOMAIN-CONTAINING PROTEIN-RELATED"/>
    <property type="match status" value="1"/>
</dbReference>
<dbReference type="Proteomes" id="UP001164286">
    <property type="component" value="Unassembled WGS sequence"/>
</dbReference>
<dbReference type="InterPro" id="IPR036291">
    <property type="entry name" value="NAD(P)-bd_dom_sf"/>
</dbReference>
<keyword evidence="5" id="KW-1185">Reference proteome</keyword>
<dbReference type="Gene3D" id="3.40.50.720">
    <property type="entry name" value="NAD(P)-binding Rossmann-like Domain"/>
    <property type="match status" value="1"/>
</dbReference>
<evidence type="ECO:0000313" key="4">
    <source>
        <dbReference type="EMBL" id="KAI9632241.1"/>
    </source>
</evidence>
<feature type="domain" description="NmrA-like" evidence="3">
    <location>
        <begin position="11"/>
        <end position="314"/>
    </location>
</feature>
<dbReference type="RefSeq" id="XP_052942018.1">
    <property type="nucleotide sequence ID" value="XM_053091146.1"/>
</dbReference>
<dbReference type="CDD" id="cd05251">
    <property type="entry name" value="NmrA_like_SDR_a"/>
    <property type="match status" value="1"/>
</dbReference>
<comment type="caution">
    <text evidence="4">The sequence shown here is derived from an EMBL/GenBank/DDBJ whole genome shotgun (WGS) entry which is preliminary data.</text>
</comment>
<dbReference type="InterPro" id="IPR008030">
    <property type="entry name" value="NmrA-like"/>
</dbReference>
<evidence type="ECO:0000256" key="1">
    <source>
        <dbReference type="ARBA" id="ARBA00006328"/>
    </source>
</evidence>
<reference evidence="4" key="1">
    <citation type="journal article" date="2022" name="G3 (Bethesda)">
        <title>High quality genome of the basidiomycete yeast Dioszegia hungarica PDD-24b-2 isolated from cloud water.</title>
        <authorList>
            <person name="Jarrige D."/>
            <person name="Haridas S."/>
            <person name="Bleykasten-Grosshans C."/>
            <person name="Joly M."/>
            <person name="Nadalig T."/>
            <person name="Sancelme M."/>
            <person name="Vuilleumier S."/>
            <person name="Grigoriev I.V."/>
            <person name="Amato P."/>
            <person name="Bringel F."/>
        </authorList>
    </citation>
    <scope>NUCLEOTIDE SEQUENCE</scope>
    <source>
        <strain evidence="4">PDD-24b-2</strain>
    </source>
</reference>
<gene>
    <name evidence="4" type="ORF">MKK02DRAFT_40545</name>
</gene>
<dbReference type="GeneID" id="77730351"/>
<dbReference type="PANTHER" id="PTHR42748">
    <property type="entry name" value="NITROGEN METABOLITE REPRESSION PROTEIN NMRA FAMILY MEMBER"/>
    <property type="match status" value="1"/>
</dbReference>
<evidence type="ECO:0000256" key="2">
    <source>
        <dbReference type="ARBA" id="ARBA00022857"/>
    </source>
</evidence>
<dbReference type="GO" id="GO:0005634">
    <property type="term" value="C:nucleus"/>
    <property type="evidence" value="ECO:0007669"/>
    <property type="project" value="TreeGrafter"/>
</dbReference>
<evidence type="ECO:0000259" key="3">
    <source>
        <dbReference type="Pfam" id="PF05368"/>
    </source>
</evidence>
<proteinExistence type="inferred from homology"/>
<dbReference type="Gene3D" id="3.90.25.10">
    <property type="entry name" value="UDP-galactose 4-epimerase, domain 1"/>
    <property type="match status" value="1"/>
</dbReference>
<dbReference type="AlphaFoldDB" id="A0AA38H242"/>
<dbReference type="Pfam" id="PF05368">
    <property type="entry name" value="NmrA"/>
    <property type="match status" value="1"/>
</dbReference>
<organism evidence="4 5">
    <name type="scientific">Dioszegia hungarica</name>
    <dbReference type="NCBI Taxonomy" id="4972"/>
    <lineage>
        <taxon>Eukaryota</taxon>
        <taxon>Fungi</taxon>
        <taxon>Dikarya</taxon>
        <taxon>Basidiomycota</taxon>
        <taxon>Agaricomycotina</taxon>
        <taxon>Tremellomycetes</taxon>
        <taxon>Tremellales</taxon>
        <taxon>Bulleribasidiaceae</taxon>
        <taxon>Dioszegia</taxon>
    </lineage>
</organism>
<sequence length="324" mass="35010">MSDPATAQTTRKLIVVFGATGKQGGSVIAHLLPLGQYRLRGITRDTSKGASRALEAQGVEMVSADMDDASTLNKALDGAYGVFAVTDYWATMDGPREIKQGKNMVDASKVAGVEHLVLSTLMSPKKFTSGALSRIEHFDSKAEVASYALSSGVPTTLYLAGFYMSNIPGQMFRLDPSSNAWVFALPIETDAQIPLIDIEADTGNYVSSIFARRDAMLGQSVYGSVKYYTPLEIVQGFKEIYPVAGAGDKARFVTIPEEAFRGAMVGMGLPEKAAEELTENMLLLNKKWGYFDGKDLGASNKILDKPAKTWEEYIRTAPAFAGLT</sequence>